<dbReference type="EMBL" id="JADGJQ010000124">
    <property type="protein sequence ID" value="KAJ3168137.1"/>
    <property type="molecule type" value="Genomic_DNA"/>
</dbReference>
<reference evidence="2" key="1">
    <citation type="submission" date="2020-05" db="EMBL/GenBank/DDBJ databases">
        <title>Phylogenomic resolution of chytrid fungi.</title>
        <authorList>
            <person name="Stajich J.E."/>
            <person name="Amses K."/>
            <person name="Simmons R."/>
            <person name="Seto K."/>
            <person name="Myers J."/>
            <person name="Bonds A."/>
            <person name="Quandt C.A."/>
            <person name="Barry K."/>
            <person name="Liu P."/>
            <person name="Grigoriev I."/>
            <person name="Longcore J.E."/>
            <person name="James T.Y."/>
        </authorList>
    </citation>
    <scope>NUCLEOTIDE SEQUENCE</scope>
    <source>
        <strain evidence="2">JEL0379</strain>
    </source>
</reference>
<keyword evidence="3" id="KW-1185">Reference proteome</keyword>
<gene>
    <name evidence="2" type="ORF">HDU87_001218</name>
</gene>
<protein>
    <submittedName>
        <fullName evidence="2">Uncharacterized protein</fullName>
    </submittedName>
</protein>
<feature type="region of interest" description="Disordered" evidence="1">
    <location>
        <begin position="535"/>
        <end position="557"/>
    </location>
</feature>
<evidence type="ECO:0000313" key="2">
    <source>
        <dbReference type="EMBL" id="KAJ3168137.1"/>
    </source>
</evidence>
<dbReference type="Proteomes" id="UP001212152">
    <property type="component" value="Unassembled WGS sequence"/>
</dbReference>
<sequence length="557" mass="62541">MSESVRECPGVPALVASFAIDRVLARIASRLGQSGRCDNYNLEGKELEFDNHRLKARNWTMTKTKEFNSIEEYLDKHPEASWPTFCSDISARIEAVRKWSKKTTRQEKVRDTELGRLRALTHTSVYVDFEKIKQERKDNQSDVFKFLGGRATESKILDDLLSSKRKRVEEEEEGSGSMSAGVQTPAKTGVVEIPQFIQSPQVFGFVDSRSPSPVSVFSIPEVDTVPKSRLDASIEVLKGRSWKYGEVDLALEMRRLQQGIRNTLESQPIPVKATAEYLITQSCFLLTRAKPAAYRSISPAKWARLWEVAEARQLVVSAEVEAWGRREASRMLAAKVASQAYQPIVSENVSLPQSKQALALQMLQHFLQLTKPEKMNEATWCASFITPYLCLSGPDITWTIDSTTAYGIKRPDYHFKEQSKNVGVSTWEVKTPWASETSKAEDIARVISHGAHQMKEDLRAFVPGGTPVKLCIAFSGVEAMLFELTLHAGVYLAAEIGTWIIPTALQSNQDARFGASFATAVAIMERMQWIKRQTRRYQPRSVGAPRSAHLPPQTPKK</sequence>
<accession>A0AAD5TDS7</accession>
<dbReference type="Gene3D" id="3.10.290.70">
    <property type="match status" value="1"/>
</dbReference>
<organism evidence="2 3">
    <name type="scientific">Geranomyces variabilis</name>
    <dbReference type="NCBI Taxonomy" id="109894"/>
    <lineage>
        <taxon>Eukaryota</taxon>
        <taxon>Fungi</taxon>
        <taxon>Fungi incertae sedis</taxon>
        <taxon>Chytridiomycota</taxon>
        <taxon>Chytridiomycota incertae sedis</taxon>
        <taxon>Chytridiomycetes</taxon>
        <taxon>Spizellomycetales</taxon>
        <taxon>Powellomycetaceae</taxon>
        <taxon>Geranomyces</taxon>
    </lineage>
</organism>
<proteinExistence type="predicted"/>
<comment type="caution">
    <text evidence="2">The sequence shown here is derived from an EMBL/GenBank/DDBJ whole genome shotgun (WGS) entry which is preliminary data.</text>
</comment>
<dbReference type="AlphaFoldDB" id="A0AAD5TDS7"/>
<evidence type="ECO:0000313" key="3">
    <source>
        <dbReference type="Proteomes" id="UP001212152"/>
    </source>
</evidence>
<name>A0AAD5TDS7_9FUNG</name>
<evidence type="ECO:0000256" key="1">
    <source>
        <dbReference type="SAM" id="MobiDB-lite"/>
    </source>
</evidence>